<dbReference type="InterPro" id="IPR003477">
    <property type="entry name" value="PemK-like"/>
</dbReference>
<dbReference type="Gene3D" id="2.30.30.110">
    <property type="match status" value="1"/>
</dbReference>
<proteinExistence type="predicted"/>
<sequence length="114" mass="12786">MPTYKTWDVVKVPFPYTDRPIRQRRPALVIAAGQIEKEHALLWVLMITSAENRGWQSDVAISDIARAGLPAASVIRCAKIATIERDDAVRIGRLPPRDRTLVAELVQRTLGELD</sequence>
<dbReference type="AlphaFoldDB" id="E6Q6N8"/>
<accession>E6Q6N8</accession>
<dbReference type="Pfam" id="PF02452">
    <property type="entry name" value="PemK_toxin"/>
    <property type="match status" value="1"/>
</dbReference>
<evidence type="ECO:0008006" key="2">
    <source>
        <dbReference type="Google" id="ProtNLM"/>
    </source>
</evidence>
<dbReference type="InterPro" id="IPR011067">
    <property type="entry name" value="Plasmid_toxin/cell-grow_inhib"/>
</dbReference>
<protein>
    <recommendedName>
        <fullName evidence="2">PemK-like protein</fullName>
    </recommendedName>
</protein>
<gene>
    <name evidence="1" type="ORF">CARN4_1228</name>
</gene>
<dbReference type="EMBL" id="CABO01000043">
    <property type="protein sequence ID" value="CBI02863.1"/>
    <property type="molecule type" value="Genomic_DNA"/>
</dbReference>
<comment type="caution">
    <text evidence="1">The sequence shown here is derived from an EMBL/GenBank/DDBJ whole genome shotgun (WGS) entry which is preliminary data.</text>
</comment>
<dbReference type="GO" id="GO:0003677">
    <property type="term" value="F:DNA binding"/>
    <property type="evidence" value="ECO:0007669"/>
    <property type="project" value="InterPro"/>
</dbReference>
<name>E6Q6N8_9ZZZZ</name>
<reference evidence="1" key="1">
    <citation type="submission" date="2009-10" db="EMBL/GenBank/DDBJ databases">
        <title>Diversity of trophic interactions inside an arsenic-rich microbial ecosystem.</title>
        <authorList>
            <person name="Bertin P.N."/>
            <person name="Heinrich-Salmeron A."/>
            <person name="Pelletier E."/>
            <person name="Goulhen-Chollet F."/>
            <person name="Arsene-Ploetze F."/>
            <person name="Gallien S."/>
            <person name="Calteau A."/>
            <person name="Vallenet D."/>
            <person name="Casiot C."/>
            <person name="Chane-Woon-Ming B."/>
            <person name="Giloteaux L."/>
            <person name="Barakat M."/>
            <person name="Bonnefoy V."/>
            <person name="Bruneel O."/>
            <person name="Chandler M."/>
            <person name="Cleiss J."/>
            <person name="Duran R."/>
            <person name="Elbaz-Poulichet F."/>
            <person name="Fonknechten N."/>
            <person name="Lauga B."/>
            <person name="Mornico D."/>
            <person name="Ortet P."/>
            <person name="Schaeffer C."/>
            <person name="Siguier P."/>
            <person name="Alexander Thil Smith A."/>
            <person name="Van Dorsselaer A."/>
            <person name="Weissenbach J."/>
            <person name="Medigue C."/>
            <person name="Le Paslier D."/>
        </authorList>
    </citation>
    <scope>NUCLEOTIDE SEQUENCE</scope>
</reference>
<evidence type="ECO:0000313" key="1">
    <source>
        <dbReference type="EMBL" id="CBI02863.1"/>
    </source>
</evidence>
<dbReference type="SUPFAM" id="SSF50118">
    <property type="entry name" value="Cell growth inhibitor/plasmid maintenance toxic component"/>
    <property type="match status" value="1"/>
</dbReference>
<organism evidence="1">
    <name type="scientific">mine drainage metagenome</name>
    <dbReference type="NCBI Taxonomy" id="410659"/>
    <lineage>
        <taxon>unclassified sequences</taxon>
        <taxon>metagenomes</taxon>
        <taxon>ecological metagenomes</taxon>
    </lineage>
</organism>